<dbReference type="CDD" id="cd00761">
    <property type="entry name" value="Glyco_tranf_GTA_type"/>
    <property type="match status" value="1"/>
</dbReference>
<dbReference type="PANTHER" id="PTHR43685:SF3">
    <property type="entry name" value="SLR2126 PROTEIN"/>
    <property type="match status" value="1"/>
</dbReference>
<name>A0ABV0J5N4_9CYAN</name>
<dbReference type="Gene3D" id="3.90.550.10">
    <property type="entry name" value="Spore Coat Polysaccharide Biosynthesis Protein SpsA, Chain A"/>
    <property type="match status" value="1"/>
</dbReference>
<evidence type="ECO:0000313" key="2">
    <source>
        <dbReference type="EMBL" id="MEP0817050.1"/>
    </source>
</evidence>
<comment type="caution">
    <text evidence="2">The sequence shown here is derived from an EMBL/GenBank/DDBJ whole genome shotgun (WGS) entry which is preliminary data.</text>
</comment>
<sequence>MNLVETHSNPDVSIIIPLYNKGQYIARALNSILAQTHQNFEIIVVDDGSTDNGPEIVQGYTDPRLQFIRQANAGPGEARNRGIRESRASLIAFLDADDEWLPTYLAESVQQLQAHPDCAMSAFGRFLGSDRTSWEAECQRFGVTEGEWRMPINLDGQSTKQIIDFFHPGAIVCRRQVLERFGGFYTKNGCNYGEDVYLWVQIALNYKIYRNPTPLFWWHTEASEISAYSTRKIVPPWPMLSDPQPLRMDCPPEYHSALEHYLTYLAVIAAERCIRAGDRGTAEQLLQNYPVAQNFLGDYLKLQVHLWLMDSPGLRDRLRQVKSLVRS</sequence>
<protein>
    <submittedName>
        <fullName evidence="2">Glycosyltransferase family 2 protein</fullName>
    </submittedName>
</protein>
<proteinExistence type="predicted"/>
<keyword evidence="3" id="KW-1185">Reference proteome</keyword>
<dbReference type="RefSeq" id="WP_190439547.1">
    <property type="nucleotide sequence ID" value="NZ_JAMPKM010000003.1"/>
</dbReference>
<evidence type="ECO:0000259" key="1">
    <source>
        <dbReference type="Pfam" id="PF00535"/>
    </source>
</evidence>
<gene>
    <name evidence="2" type="ORF">NC998_08065</name>
</gene>
<dbReference type="EMBL" id="JAMPKM010000003">
    <property type="protein sequence ID" value="MEP0817050.1"/>
    <property type="molecule type" value="Genomic_DNA"/>
</dbReference>
<dbReference type="Pfam" id="PF00535">
    <property type="entry name" value="Glycos_transf_2"/>
    <property type="match status" value="1"/>
</dbReference>
<dbReference type="Proteomes" id="UP001464891">
    <property type="component" value="Unassembled WGS sequence"/>
</dbReference>
<reference evidence="2 3" key="1">
    <citation type="submission" date="2022-04" db="EMBL/GenBank/DDBJ databases">
        <title>Positive selection, recombination, and allopatry shape intraspecific diversity of widespread and dominant cyanobacteria.</title>
        <authorList>
            <person name="Wei J."/>
            <person name="Shu W."/>
            <person name="Hu C."/>
        </authorList>
    </citation>
    <scope>NUCLEOTIDE SEQUENCE [LARGE SCALE GENOMIC DNA]</scope>
    <source>
        <strain evidence="2 3">GB2-A4</strain>
    </source>
</reference>
<organism evidence="2 3">
    <name type="scientific">Trichocoleus desertorum GB2-A4</name>
    <dbReference type="NCBI Taxonomy" id="2933944"/>
    <lineage>
        <taxon>Bacteria</taxon>
        <taxon>Bacillati</taxon>
        <taxon>Cyanobacteriota</taxon>
        <taxon>Cyanophyceae</taxon>
        <taxon>Leptolyngbyales</taxon>
        <taxon>Trichocoleusaceae</taxon>
        <taxon>Trichocoleus</taxon>
    </lineage>
</organism>
<dbReference type="InterPro" id="IPR050834">
    <property type="entry name" value="Glycosyltransf_2"/>
</dbReference>
<dbReference type="PANTHER" id="PTHR43685">
    <property type="entry name" value="GLYCOSYLTRANSFERASE"/>
    <property type="match status" value="1"/>
</dbReference>
<dbReference type="SUPFAM" id="SSF53448">
    <property type="entry name" value="Nucleotide-diphospho-sugar transferases"/>
    <property type="match status" value="1"/>
</dbReference>
<accession>A0ABV0J5N4</accession>
<evidence type="ECO:0000313" key="3">
    <source>
        <dbReference type="Proteomes" id="UP001464891"/>
    </source>
</evidence>
<dbReference type="InterPro" id="IPR001173">
    <property type="entry name" value="Glyco_trans_2-like"/>
</dbReference>
<feature type="domain" description="Glycosyltransferase 2-like" evidence="1">
    <location>
        <begin position="13"/>
        <end position="180"/>
    </location>
</feature>
<dbReference type="InterPro" id="IPR029044">
    <property type="entry name" value="Nucleotide-diphossugar_trans"/>
</dbReference>